<keyword evidence="4" id="KW-1133">Transmembrane helix</keyword>
<feature type="transmembrane region" description="Helical" evidence="4">
    <location>
        <begin position="278"/>
        <end position="296"/>
    </location>
</feature>
<dbReference type="SMART" id="SM00387">
    <property type="entry name" value="HATPase_c"/>
    <property type="match status" value="1"/>
</dbReference>
<protein>
    <recommendedName>
        <fullName evidence="2">histidine kinase</fullName>
        <ecNumber evidence="2">2.7.13.3</ecNumber>
    </recommendedName>
</protein>
<dbReference type="SMART" id="SM00388">
    <property type="entry name" value="HisKA"/>
    <property type="match status" value="1"/>
</dbReference>
<proteinExistence type="predicted"/>
<evidence type="ECO:0000256" key="2">
    <source>
        <dbReference type="ARBA" id="ARBA00012438"/>
    </source>
</evidence>
<dbReference type="InterPro" id="IPR003661">
    <property type="entry name" value="HisK_dim/P_dom"/>
</dbReference>
<dbReference type="SUPFAM" id="SSF55874">
    <property type="entry name" value="ATPase domain of HSP90 chaperone/DNA topoisomerase II/histidine kinase"/>
    <property type="match status" value="1"/>
</dbReference>
<dbReference type="Pfam" id="PF00512">
    <property type="entry name" value="HisKA"/>
    <property type="match status" value="1"/>
</dbReference>
<dbReference type="PRINTS" id="PR00344">
    <property type="entry name" value="BCTRLSENSOR"/>
</dbReference>
<evidence type="ECO:0000259" key="5">
    <source>
        <dbReference type="PROSITE" id="PS50109"/>
    </source>
</evidence>
<dbReference type="InterPro" id="IPR036097">
    <property type="entry name" value="HisK_dim/P_sf"/>
</dbReference>
<dbReference type="SUPFAM" id="SSF47384">
    <property type="entry name" value="Homodimeric domain of signal transducing histidine kinase"/>
    <property type="match status" value="1"/>
</dbReference>
<dbReference type="PANTHER" id="PTHR43065">
    <property type="entry name" value="SENSOR HISTIDINE KINASE"/>
    <property type="match status" value="1"/>
</dbReference>
<dbReference type="Gene3D" id="1.10.287.130">
    <property type="match status" value="1"/>
</dbReference>
<evidence type="ECO:0000256" key="4">
    <source>
        <dbReference type="SAM" id="Phobius"/>
    </source>
</evidence>
<name>A0ABV3U5Z9_9GAMM</name>
<keyword evidence="6" id="KW-0067">ATP-binding</keyword>
<evidence type="ECO:0000256" key="1">
    <source>
        <dbReference type="ARBA" id="ARBA00000085"/>
    </source>
</evidence>
<dbReference type="Proteomes" id="UP001557485">
    <property type="component" value="Unassembled WGS sequence"/>
</dbReference>
<reference evidence="6 7" key="1">
    <citation type="journal article" date="2011" name="Int. J. Syst. Evol. Microbiol.">
        <title>Zhongshania antarctica gen. nov., sp. nov. and Zhongshania guokunii sp. nov., gammaproteobacteria respectively isolated from coastal attached (fast) ice and surface seawater of the Antarctic.</title>
        <authorList>
            <person name="Li H.J."/>
            <person name="Zhang X.Y."/>
            <person name="Chen C.X."/>
            <person name="Zhang Y.J."/>
            <person name="Gao Z.M."/>
            <person name="Yu Y."/>
            <person name="Chen X.L."/>
            <person name="Chen B."/>
            <person name="Zhang Y.Z."/>
        </authorList>
    </citation>
    <scope>NUCLEOTIDE SEQUENCE [LARGE SCALE GENOMIC DNA]</scope>
    <source>
        <strain evidence="6 7">ZS6-22T</strain>
    </source>
</reference>
<dbReference type="EC" id="2.7.13.3" evidence="2"/>
<dbReference type="Pfam" id="PF19443">
    <property type="entry name" value="DAHL"/>
    <property type="match status" value="1"/>
</dbReference>
<dbReference type="InterPro" id="IPR045812">
    <property type="entry name" value="DAHL"/>
</dbReference>
<keyword evidence="6" id="KW-0547">Nucleotide-binding</keyword>
<keyword evidence="3" id="KW-0597">Phosphoprotein</keyword>
<evidence type="ECO:0000313" key="7">
    <source>
        <dbReference type="Proteomes" id="UP001557485"/>
    </source>
</evidence>
<dbReference type="CDD" id="cd00082">
    <property type="entry name" value="HisKA"/>
    <property type="match status" value="1"/>
</dbReference>
<dbReference type="RefSeq" id="WP_368381433.1">
    <property type="nucleotide sequence ID" value="NZ_JBFRYA010000007.1"/>
</dbReference>
<dbReference type="GO" id="GO:0005524">
    <property type="term" value="F:ATP binding"/>
    <property type="evidence" value="ECO:0007669"/>
    <property type="project" value="UniProtKB-KW"/>
</dbReference>
<evidence type="ECO:0000256" key="3">
    <source>
        <dbReference type="ARBA" id="ARBA00022553"/>
    </source>
</evidence>
<evidence type="ECO:0000313" key="6">
    <source>
        <dbReference type="EMBL" id="MEX1669160.1"/>
    </source>
</evidence>
<dbReference type="InterPro" id="IPR005467">
    <property type="entry name" value="His_kinase_dom"/>
</dbReference>
<feature type="domain" description="Histidine kinase" evidence="5">
    <location>
        <begin position="357"/>
        <end position="573"/>
    </location>
</feature>
<comment type="caution">
    <text evidence="6">The sequence shown here is derived from an EMBL/GenBank/DDBJ whole genome shotgun (WGS) entry which is preliminary data.</text>
</comment>
<sequence length="591" mass="64679">MTGSTQNIYHRKLSAPKGFSMQRMLVLLAISLALGLIVFLLWKMLRNPLETGLHVIRLEQIDSAAKADIELNQQILRARLALESGARELELARERFDVTQNSLRSGQAGLGGLNADIDEALAHYGEQASEKLSLLNEYSARLARLAQYFSVMRVAGISVLNVPEVNSSERLRKNIMAMLQGATAYSIQSAPDNAYLLDELYAEVSAATEQLASDAARGALGHLLETVTLLRQSRDDLQKLISQFDQIATGPSLQTLQYTYENHFQGLQNTASRYRQTLAVYAVALLLAFGLIAVRLRSSFSALDSANNELQDTNSNLEQIVDKRTQALSRALDDLKMQQGQLIQSEKMASLGQMVAGVAHEINTPLGYASSNVEIIRESMQGMGQEVDAESLEEFDVLLADVEYGLNQISELVMSLKDFSRVDRSQSQLFDLNAGIDTALKICNSQLKDGINVDRNFADLPEISCAPSQLNQVFLNLINNAAQAMDGRGLIQITTRQVGENVEVAIRDNGSGMDQDTQAHIFEPFFTTKAVGKGTGLGLSIVFRIIEDHGGTITVESELGMGTEFVVRLPIKNLAKVADVTPADDVVLLGE</sequence>
<keyword evidence="7" id="KW-1185">Reference proteome</keyword>
<accession>A0ABV3U5Z9</accession>
<dbReference type="Gene3D" id="3.30.565.10">
    <property type="entry name" value="Histidine kinase-like ATPase, C-terminal domain"/>
    <property type="match status" value="1"/>
</dbReference>
<feature type="transmembrane region" description="Helical" evidence="4">
    <location>
        <begin position="20"/>
        <end position="42"/>
    </location>
</feature>
<dbReference type="PROSITE" id="PS50109">
    <property type="entry name" value="HIS_KIN"/>
    <property type="match status" value="1"/>
</dbReference>
<dbReference type="InterPro" id="IPR003594">
    <property type="entry name" value="HATPase_dom"/>
</dbReference>
<dbReference type="PANTHER" id="PTHR43065:SF50">
    <property type="entry name" value="HISTIDINE KINASE"/>
    <property type="match status" value="1"/>
</dbReference>
<organism evidence="6 7">
    <name type="scientific">Zhongshania guokunii</name>
    <dbReference type="NCBI Taxonomy" id="641783"/>
    <lineage>
        <taxon>Bacteria</taxon>
        <taxon>Pseudomonadati</taxon>
        <taxon>Pseudomonadota</taxon>
        <taxon>Gammaproteobacteria</taxon>
        <taxon>Cellvibrionales</taxon>
        <taxon>Spongiibacteraceae</taxon>
        <taxon>Zhongshania</taxon>
    </lineage>
</organism>
<keyword evidence="4" id="KW-0812">Transmembrane</keyword>
<dbReference type="InterPro" id="IPR004358">
    <property type="entry name" value="Sig_transdc_His_kin-like_C"/>
</dbReference>
<dbReference type="InterPro" id="IPR036890">
    <property type="entry name" value="HATPase_C_sf"/>
</dbReference>
<comment type="catalytic activity">
    <reaction evidence="1">
        <text>ATP + protein L-histidine = ADP + protein N-phospho-L-histidine.</text>
        <dbReference type="EC" id="2.7.13.3"/>
    </reaction>
</comment>
<dbReference type="Pfam" id="PF02518">
    <property type="entry name" value="HATPase_c"/>
    <property type="match status" value="1"/>
</dbReference>
<dbReference type="EMBL" id="JBFRYA010000007">
    <property type="protein sequence ID" value="MEX1669160.1"/>
    <property type="molecule type" value="Genomic_DNA"/>
</dbReference>
<keyword evidence="4" id="KW-0472">Membrane</keyword>
<gene>
    <name evidence="6" type="ORF">AB4876_09565</name>
</gene>